<reference evidence="2" key="1">
    <citation type="journal article" date="2013" name="Science">
        <title>The Amborella genome and the evolution of flowering plants.</title>
        <authorList>
            <consortium name="Amborella Genome Project"/>
        </authorList>
    </citation>
    <scope>NUCLEOTIDE SEQUENCE [LARGE SCALE GENOMIC DNA]</scope>
</reference>
<dbReference type="AlphaFoldDB" id="W1NIS8"/>
<accession>W1NIS8</accession>
<evidence type="ECO:0000313" key="2">
    <source>
        <dbReference type="Proteomes" id="UP000017836"/>
    </source>
</evidence>
<dbReference type="HOGENOM" id="CLU_2240196_0_0_1"/>
<sequence>MGIEPSSSSRLPRSRGGAGLVPYFGRVIFIPAWFTLGGIEGLDYLSIEIGFMEYGVELWKVVHCLIGTSSHEELIQLIELLRQTSVRLTAFGVLKLTNSGESWRS</sequence>
<organism evidence="1 2">
    <name type="scientific">Amborella trichopoda</name>
    <dbReference type="NCBI Taxonomy" id="13333"/>
    <lineage>
        <taxon>Eukaryota</taxon>
        <taxon>Viridiplantae</taxon>
        <taxon>Streptophyta</taxon>
        <taxon>Embryophyta</taxon>
        <taxon>Tracheophyta</taxon>
        <taxon>Spermatophyta</taxon>
        <taxon>Magnoliopsida</taxon>
        <taxon>Amborellales</taxon>
        <taxon>Amborellaceae</taxon>
        <taxon>Amborella</taxon>
    </lineage>
</organism>
<proteinExistence type="predicted"/>
<name>W1NIS8_AMBTC</name>
<gene>
    <name evidence="1" type="ORF">AMTR_s00009p00259910</name>
</gene>
<dbReference type="EMBL" id="KI397501">
    <property type="protein sequence ID" value="ERM95129.1"/>
    <property type="molecule type" value="Genomic_DNA"/>
</dbReference>
<keyword evidence="2" id="KW-1185">Reference proteome</keyword>
<dbReference type="Gramene" id="ERM95129">
    <property type="protein sequence ID" value="ERM95129"/>
    <property type="gene ID" value="AMTR_s00009p00259910"/>
</dbReference>
<evidence type="ECO:0000313" key="1">
    <source>
        <dbReference type="EMBL" id="ERM95129.1"/>
    </source>
</evidence>
<protein>
    <submittedName>
        <fullName evidence="1">Uncharacterized protein</fullName>
    </submittedName>
</protein>
<dbReference type="Proteomes" id="UP000017836">
    <property type="component" value="Unassembled WGS sequence"/>
</dbReference>